<evidence type="ECO:0000313" key="2">
    <source>
        <dbReference type="Proteomes" id="UP000184517"/>
    </source>
</evidence>
<dbReference type="RefSeq" id="WP_072841171.1">
    <property type="nucleotide sequence ID" value="NZ_FQVF01000020.1"/>
</dbReference>
<dbReference type="AlphaFoldDB" id="A0A1M5J184"/>
<dbReference type="OrthoDB" id="9132369at2"/>
<organism evidence="1 2">
    <name type="scientific">Marinomonas polaris DSM 16579</name>
    <dbReference type="NCBI Taxonomy" id="1122206"/>
    <lineage>
        <taxon>Bacteria</taxon>
        <taxon>Pseudomonadati</taxon>
        <taxon>Pseudomonadota</taxon>
        <taxon>Gammaproteobacteria</taxon>
        <taxon>Oceanospirillales</taxon>
        <taxon>Oceanospirillaceae</taxon>
        <taxon>Marinomonas</taxon>
    </lineage>
</organism>
<keyword evidence="2" id="KW-1185">Reference proteome</keyword>
<evidence type="ECO:0000313" key="1">
    <source>
        <dbReference type="EMBL" id="SHG34059.1"/>
    </source>
</evidence>
<dbReference type="Proteomes" id="UP000184517">
    <property type="component" value="Unassembled WGS sequence"/>
</dbReference>
<reference evidence="2" key="1">
    <citation type="submission" date="2016-11" db="EMBL/GenBank/DDBJ databases">
        <authorList>
            <person name="Varghese N."/>
            <person name="Submissions S."/>
        </authorList>
    </citation>
    <scope>NUCLEOTIDE SEQUENCE [LARGE SCALE GENOMIC DNA]</scope>
    <source>
        <strain evidence="2">DSM 16579</strain>
    </source>
</reference>
<dbReference type="STRING" id="1122206.SAMN02745753_03731"/>
<dbReference type="InterPro" id="IPR056209">
    <property type="entry name" value="SU10_adaptor"/>
</dbReference>
<accession>A0A1M5J184</accession>
<name>A0A1M5J184_9GAMM</name>
<gene>
    <name evidence="1" type="ORF">SAMN02745753_03731</name>
</gene>
<sequence>MTTTLVVKVIKRVQRIINDKTGIIWPELELLEDFNDAIKDIVLHRPDASTINTVFDCTTSSSKQILPSDALRLVEVIRNIGGNVITSIDRSTLNATRPNWHQSDPTISIEHYVYDERDPKTFYLYPRPANNGEDAHQIEIVYSTCPADIEIDEASIKNGSSAITIPIDDTYSNAIIDFMLARAYSKDLGSAANANRSARHYQLYGNALGVKLQSDAMMMKEGA</sequence>
<dbReference type="Pfam" id="PF24175">
    <property type="entry name" value="SU10_adaptor"/>
    <property type="match status" value="1"/>
</dbReference>
<dbReference type="EMBL" id="FQVF01000020">
    <property type="protein sequence ID" value="SHG34059.1"/>
    <property type="molecule type" value="Genomic_DNA"/>
</dbReference>
<proteinExistence type="predicted"/>
<protein>
    <submittedName>
        <fullName evidence="1">Uncharacterized protein</fullName>
    </submittedName>
</protein>